<dbReference type="GO" id="GO:0016114">
    <property type="term" value="P:terpenoid biosynthetic process"/>
    <property type="evidence" value="ECO:0007669"/>
    <property type="project" value="UniProtKB-UniRule"/>
</dbReference>
<evidence type="ECO:0000256" key="6">
    <source>
        <dbReference type="ARBA" id="ARBA00022842"/>
    </source>
</evidence>
<evidence type="ECO:0000256" key="8">
    <source>
        <dbReference type="ARBA" id="ARBA00023052"/>
    </source>
</evidence>
<dbReference type="InterPro" id="IPR009014">
    <property type="entry name" value="Transketo_C/PFOR_II"/>
</dbReference>
<dbReference type="HAMAP" id="MF_00315">
    <property type="entry name" value="DXP_synth"/>
    <property type="match status" value="1"/>
</dbReference>
<dbReference type="PANTHER" id="PTHR43322:SF5">
    <property type="entry name" value="1-DEOXY-D-XYLULOSE-5-PHOSPHATE SYNTHASE, CHLOROPLASTIC"/>
    <property type="match status" value="1"/>
</dbReference>
<comment type="pathway">
    <text evidence="1 10">Metabolic intermediate biosynthesis; 1-deoxy-D-xylulose 5-phosphate biosynthesis; 1-deoxy-D-xylulose 5-phosphate from D-glyceraldehyde 3-phosphate and pyruvate: step 1/1.</text>
</comment>
<feature type="binding site" evidence="10">
    <location>
        <position position="159"/>
    </location>
    <ligand>
        <name>Mg(2+)</name>
        <dbReference type="ChEBI" id="CHEBI:18420"/>
    </ligand>
</feature>
<dbReference type="CDD" id="cd02007">
    <property type="entry name" value="TPP_DXS"/>
    <property type="match status" value="1"/>
</dbReference>
<dbReference type="FunFam" id="3.40.50.970:FF:000005">
    <property type="entry name" value="1-deoxy-D-xylulose-5-phosphate synthase"/>
    <property type="match status" value="1"/>
</dbReference>
<dbReference type="GO" id="GO:0008661">
    <property type="term" value="F:1-deoxy-D-xylulose-5-phosphate synthase activity"/>
    <property type="evidence" value="ECO:0007669"/>
    <property type="project" value="UniProtKB-UniRule"/>
</dbReference>
<dbReference type="InterPro" id="IPR005475">
    <property type="entry name" value="Transketolase-like_Pyr-bd"/>
</dbReference>
<dbReference type="EMBL" id="CP000916">
    <property type="protein sequence ID" value="ACM23136.1"/>
    <property type="molecule type" value="Genomic_DNA"/>
</dbReference>
<dbReference type="KEGG" id="tna:CTN_0960"/>
<evidence type="ECO:0000256" key="4">
    <source>
        <dbReference type="ARBA" id="ARBA00022679"/>
    </source>
</evidence>
<dbReference type="PANTHER" id="PTHR43322">
    <property type="entry name" value="1-D-DEOXYXYLULOSE 5-PHOSPHATE SYNTHASE-RELATED"/>
    <property type="match status" value="1"/>
</dbReference>
<dbReference type="GO" id="GO:0009228">
    <property type="term" value="P:thiamine biosynthetic process"/>
    <property type="evidence" value="ECO:0007669"/>
    <property type="project" value="UniProtKB-UniRule"/>
</dbReference>
<organism evidence="12 13">
    <name type="scientific">Thermotoga neapolitana (strain ATCC 49049 / DSM 4359 / NBRC 107923 / NS-E)</name>
    <dbReference type="NCBI Taxonomy" id="309803"/>
    <lineage>
        <taxon>Bacteria</taxon>
        <taxon>Thermotogati</taxon>
        <taxon>Thermotogota</taxon>
        <taxon>Thermotogae</taxon>
        <taxon>Thermotogales</taxon>
        <taxon>Thermotogaceae</taxon>
        <taxon>Thermotoga</taxon>
    </lineage>
</organism>
<feature type="binding site" evidence="10">
    <location>
        <begin position="131"/>
        <end position="132"/>
    </location>
    <ligand>
        <name>thiamine diphosphate</name>
        <dbReference type="ChEBI" id="CHEBI:58937"/>
    </ligand>
</feature>
<dbReference type="AlphaFoldDB" id="B9K853"/>
<comment type="cofactor">
    <cofactor evidence="10">
        <name>Mg(2+)</name>
        <dbReference type="ChEBI" id="CHEBI:18420"/>
    </cofactor>
    <text evidence="10">Binds 1 Mg(2+) ion per subunit.</text>
</comment>
<comment type="catalytic activity">
    <reaction evidence="10">
        <text>D-glyceraldehyde 3-phosphate + pyruvate + H(+) = 1-deoxy-D-xylulose 5-phosphate + CO2</text>
        <dbReference type="Rhea" id="RHEA:12605"/>
        <dbReference type="ChEBI" id="CHEBI:15361"/>
        <dbReference type="ChEBI" id="CHEBI:15378"/>
        <dbReference type="ChEBI" id="CHEBI:16526"/>
        <dbReference type="ChEBI" id="CHEBI:57792"/>
        <dbReference type="ChEBI" id="CHEBI:59776"/>
        <dbReference type="EC" id="2.2.1.7"/>
    </reaction>
</comment>
<proteinExistence type="inferred from homology"/>
<dbReference type="SMART" id="SM00861">
    <property type="entry name" value="Transket_pyr"/>
    <property type="match status" value="1"/>
</dbReference>
<dbReference type="InterPro" id="IPR049557">
    <property type="entry name" value="Transketolase_CS"/>
</dbReference>
<dbReference type="InterPro" id="IPR033248">
    <property type="entry name" value="Transketolase_C"/>
</dbReference>
<dbReference type="UniPathway" id="UPA00064">
    <property type="reaction ID" value="UER00091"/>
</dbReference>
<dbReference type="Pfam" id="PF02779">
    <property type="entry name" value="Transket_pyr"/>
    <property type="match status" value="1"/>
</dbReference>
<dbReference type="SUPFAM" id="SSF52922">
    <property type="entry name" value="TK C-terminal domain-like"/>
    <property type="match status" value="1"/>
</dbReference>
<dbReference type="STRING" id="309803.CTN_0960"/>
<dbReference type="EC" id="2.2.1.7" evidence="10"/>
<dbReference type="InterPro" id="IPR029061">
    <property type="entry name" value="THDP-binding"/>
</dbReference>
<feature type="binding site" evidence="10">
    <location>
        <position position="130"/>
    </location>
    <ligand>
        <name>Mg(2+)</name>
        <dbReference type="ChEBI" id="CHEBI:18420"/>
    </ligand>
</feature>
<dbReference type="GO" id="GO:0005829">
    <property type="term" value="C:cytosol"/>
    <property type="evidence" value="ECO:0007669"/>
    <property type="project" value="TreeGrafter"/>
</dbReference>
<dbReference type="InterPro" id="IPR005477">
    <property type="entry name" value="Dxylulose-5-P_synthase"/>
</dbReference>
<keyword evidence="8 10" id="KW-0786">Thiamine pyrophosphate</keyword>
<reference evidence="12 13" key="1">
    <citation type="journal article" date="2009" name="Biosci. Biotechnol. Biochem.">
        <title>WeGAS: a web-based microbial genome annotation system.</title>
        <authorList>
            <person name="Lee D."/>
            <person name="Seo H."/>
            <person name="Park C."/>
            <person name="Park K."/>
        </authorList>
    </citation>
    <scope>NUCLEOTIDE SEQUENCE [LARGE SCALE GENOMIC DNA]</scope>
    <source>
        <strain evidence="13">ATCC 49049 / DSM 4359 / NBRC 107923 / NS-E</strain>
    </source>
</reference>
<sequence length="600" mass="66650">MSHEELKSLAEEIRQRIVEVVLKNGGHLASNLGTVELTLALYRVFDPREDAVIWDTGHQTYTHKILTGRDEQFHTIRTFGGLSGFVTRRESPLDWFGTGHAGTSIAAALGFEKAFEFLKEKRHVVVVIGDGALTSGMALEALNQLKNLNSKIKIILNDNGMSISQNVGGLAYHLSRLRTNPIYLKGKKALKKVLEKTEIGFELEEEMRYLRDGLKGLIQGTNFFEALGLKYFGPFDGHDVELLERVLKRVKEYDYPSVVHVVTRKGRGFKAAEEDPTTYHSASPVGKPKRLSYSELLGYTLSKIAESDEKIVAITAAMADGTGLSIFQKNHPERFFDLGITEQSCVTFGAALGLQGMKPVVAIYSTFLQRAFDQIVHDVALQNAPVLFAIDRSGVVGEDGPTHHGLFDINYLLPIPNMKIVSPSSPQEFVNVLYTVLANLDGPVAVRYPKESFEADLNSLFENMREIDLGWKVVREGKDAAVIVTGTLLKEVLRIPLDVTVINALTVKPLDTHVLREVAQNHRLIFTVEEAMKIGGFGSYVAQKLWEMGWKGRVVNIGVNDHFVTHGSRKELLEMLGLDSKGLSKTMLTYIKVRSEEGKA</sequence>
<dbReference type="NCBIfam" id="TIGR00204">
    <property type="entry name" value="dxs"/>
    <property type="match status" value="1"/>
</dbReference>
<feature type="binding site" evidence="10">
    <location>
        <begin position="99"/>
        <end position="101"/>
    </location>
    <ligand>
        <name>thiamine diphosphate</name>
        <dbReference type="ChEBI" id="CHEBI:58937"/>
    </ligand>
</feature>
<dbReference type="Gene3D" id="3.40.50.920">
    <property type="match status" value="1"/>
</dbReference>
<dbReference type="GO" id="GO:0000287">
    <property type="term" value="F:magnesium ion binding"/>
    <property type="evidence" value="ECO:0007669"/>
    <property type="project" value="UniProtKB-UniRule"/>
</dbReference>
<dbReference type="eggNOG" id="COG1154">
    <property type="taxonomic scope" value="Bacteria"/>
</dbReference>
<keyword evidence="4 10" id="KW-0808">Transferase</keyword>
<comment type="similarity">
    <text evidence="2 10">Belongs to the transketolase family. DXPS subfamily.</text>
</comment>
<keyword evidence="9 10" id="KW-0414">Isoprene biosynthesis</keyword>
<evidence type="ECO:0000256" key="9">
    <source>
        <dbReference type="ARBA" id="ARBA00023229"/>
    </source>
</evidence>
<evidence type="ECO:0000256" key="5">
    <source>
        <dbReference type="ARBA" id="ARBA00022723"/>
    </source>
</evidence>
<evidence type="ECO:0000313" key="13">
    <source>
        <dbReference type="Proteomes" id="UP000000445"/>
    </source>
</evidence>
<comment type="subunit">
    <text evidence="3 10">Homodimer.</text>
</comment>
<evidence type="ECO:0000256" key="2">
    <source>
        <dbReference type="ARBA" id="ARBA00011081"/>
    </source>
</evidence>
<dbReference type="SUPFAM" id="SSF52518">
    <property type="entry name" value="Thiamin diphosphate-binding fold (THDP-binding)"/>
    <property type="match status" value="2"/>
</dbReference>
<keyword evidence="6 10" id="KW-0460">Magnesium</keyword>
<gene>
    <name evidence="10" type="primary">dxs</name>
    <name evidence="12" type="ordered locus">CTN_0960</name>
</gene>
<feature type="binding site" evidence="10">
    <location>
        <position position="159"/>
    </location>
    <ligand>
        <name>thiamine diphosphate</name>
        <dbReference type="ChEBI" id="CHEBI:58937"/>
    </ligand>
</feature>
<name>B9K853_THENN</name>
<dbReference type="NCBIfam" id="NF003933">
    <property type="entry name" value="PRK05444.2-2"/>
    <property type="match status" value="1"/>
</dbReference>
<evidence type="ECO:0000256" key="7">
    <source>
        <dbReference type="ARBA" id="ARBA00022977"/>
    </source>
</evidence>
<keyword evidence="7 10" id="KW-0784">Thiamine biosynthesis</keyword>
<keyword evidence="13" id="KW-1185">Reference proteome</keyword>
<dbReference type="GO" id="GO:0019288">
    <property type="term" value="P:isopentenyl diphosphate biosynthetic process, methylerythritol 4-phosphate pathway"/>
    <property type="evidence" value="ECO:0007669"/>
    <property type="project" value="TreeGrafter"/>
</dbReference>
<dbReference type="CDD" id="cd07033">
    <property type="entry name" value="TPP_PYR_DXS_TK_like"/>
    <property type="match status" value="1"/>
</dbReference>
<comment type="function">
    <text evidence="10">Catalyzes the acyloin condensation reaction between C atoms 2 and 3 of pyruvate and glyceraldehyde 3-phosphate to yield 1-deoxy-D-xylulose-5-phosphate (DXP).</text>
</comment>
<evidence type="ECO:0000256" key="1">
    <source>
        <dbReference type="ARBA" id="ARBA00004980"/>
    </source>
</evidence>
<feature type="binding site" evidence="10">
    <location>
        <position position="342"/>
    </location>
    <ligand>
        <name>thiamine diphosphate</name>
        <dbReference type="ChEBI" id="CHEBI:58937"/>
    </ligand>
</feature>
<dbReference type="PROSITE" id="PS00801">
    <property type="entry name" value="TRANSKETOLASE_1"/>
    <property type="match status" value="1"/>
</dbReference>
<comment type="cofactor">
    <cofactor evidence="10">
        <name>thiamine diphosphate</name>
        <dbReference type="ChEBI" id="CHEBI:58937"/>
    </cofactor>
    <text evidence="10">Binds 1 thiamine pyrophosphate per subunit.</text>
</comment>
<evidence type="ECO:0000313" key="12">
    <source>
        <dbReference type="EMBL" id="ACM23136.1"/>
    </source>
</evidence>
<evidence type="ECO:0000256" key="3">
    <source>
        <dbReference type="ARBA" id="ARBA00011738"/>
    </source>
</evidence>
<accession>B9K853</accession>
<dbReference type="HOGENOM" id="CLU_009227_1_4_0"/>
<dbReference type="Pfam" id="PF13292">
    <property type="entry name" value="DXP_synthase_N"/>
    <property type="match status" value="1"/>
</dbReference>
<evidence type="ECO:0000259" key="11">
    <source>
        <dbReference type="SMART" id="SM00861"/>
    </source>
</evidence>
<dbReference type="Proteomes" id="UP000000445">
    <property type="component" value="Chromosome"/>
</dbReference>
<feature type="binding site" evidence="10">
    <location>
        <position position="269"/>
    </location>
    <ligand>
        <name>thiamine diphosphate</name>
        <dbReference type="ChEBI" id="CHEBI:58937"/>
    </ligand>
</feature>
<dbReference type="GO" id="GO:0030976">
    <property type="term" value="F:thiamine pyrophosphate binding"/>
    <property type="evidence" value="ECO:0007669"/>
    <property type="project" value="UniProtKB-UniRule"/>
</dbReference>
<dbReference type="Pfam" id="PF02780">
    <property type="entry name" value="Transketolase_C"/>
    <property type="match status" value="1"/>
</dbReference>
<protein>
    <recommendedName>
        <fullName evidence="10">1-deoxy-D-xylulose-5-phosphate synthase</fullName>
        <ecNumber evidence="10">2.2.1.7</ecNumber>
    </recommendedName>
    <alternativeName>
        <fullName evidence="10">1-deoxyxylulose-5-phosphate synthase</fullName>
        <shortName evidence="10">DXP synthase</shortName>
        <shortName evidence="10">DXPS</shortName>
    </alternativeName>
</protein>
<feature type="domain" description="Transketolase-like pyrimidine-binding" evidence="11">
    <location>
        <begin position="291"/>
        <end position="456"/>
    </location>
</feature>
<dbReference type="Gene3D" id="3.40.50.970">
    <property type="match status" value="2"/>
</dbReference>
<feature type="binding site" evidence="10">
    <location>
        <position position="58"/>
    </location>
    <ligand>
        <name>thiamine diphosphate</name>
        <dbReference type="ChEBI" id="CHEBI:58937"/>
    </ligand>
</feature>
<evidence type="ECO:0000256" key="10">
    <source>
        <dbReference type="HAMAP-Rule" id="MF_00315"/>
    </source>
</evidence>
<keyword evidence="5 10" id="KW-0479">Metal-binding</keyword>